<evidence type="ECO:0000313" key="1">
    <source>
        <dbReference type="EMBL" id="KAJ8121494.1"/>
    </source>
</evidence>
<evidence type="ECO:0000313" key="2">
    <source>
        <dbReference type="Proteomes" id="UP001153334"/>
    </source>
</evidence>
<comment type="caution">
    <text evidence="1">The sequence shown here is derived from an EMBL/GenBank/DDBJ whole genome shotgun (WGS) entry which is preliminary data.</text>
</comment>
<dbReference type="EMBL" id="JAPESX010000403">
    <property type="protein sequence ID" value="KAJ8121494.1"/>
    <property type="molecule type" value="Genomic_DNA"/>
</dbReference>
<reference evidence="1" key="1">
    <citation type="submission" date="2022-11" db="EMBL/GenBank/DDBJ databases">
        <title>Genome Sequence of Nemania bipapillata.</title>
        <authorList>
            <person name="Buettner E."/>
        </authorList>
    </citation>
    <scope>NUCLEOTIDE SEQUENCE</scope>
    <source>
        <strain evidence="1">CP14</strain>
    </source>
</reference>
<organism evidence="1 2">
    <name type="scientific">Nemania bipapillata</name>
    <dbReference type="NCBI Taxonomy" id="110536"/>
    <lineage>
        <taxon>Eukaryota</taxon>
        <taxon>Fungi</taxon>
        <taxon>Dikarya</taxon>
        <taxon>Ascomycota</taxon>
        <taxon>Pezizomycotina</taxon>
        <taxon>Sordariomycetes</taxon>
        <taxon>Xylariomycetidae</taxon>
        <taxon>Xylariales</taxon>
        <taxon>Xylariaceae</taxon>
        <taxon>Nemania</taxon>
    </lineage>
</organism>
<proteinExistence type="predicted"/>
<protein>
    <submittedName>
        <fullName evidence="1">Uncharacterized protein</fullName>
    </submittedName>
</protein>
<name>A0ACC2J2D8_9PEZI</name>
<keyword evidence="2" id="KW-1185">Reference proteome</keyword>
<sequence length="347" mass="39989">MELTPIRVRGKRRHAGGEQRRVALRPKPPDRDLRRKKQKKRLGARPKPRASDLEKSLPLEVVERIFWLSENVNFPRASLRLGRLLSSPSTLRKTFLSAFEPTWEAWFGRLPGQVAGVEPEGDAGPFVGNASFQTDLLACSWTTIQLILDCRDMWVRRRARDRSFEYVPLWGDPLHSSPCTGSGATIGISNIKEARYYFYHDYYAFRNVECLGASYWGAEYRKEDDPITWIDINKSTVIPDDLITGPWDDGSLQKLFWLIQAGARLSPSQTWELTREGFCNALSNQNAPNLTVMRILNILGAFQDWPVHVRQEEFYKVDAIMDILREDNVTDLHAKYAYVEWLLTKDK</sequence>
<dbReference type="Proteomes" id="UP001153334">
    <property type="component" value="Unassembled WGS sequence"/>
</dbReference>
<gene>
    <name evidence="1" type="ORF">ONZ43_g2067</name>
</gene>
<accession>A0ACC2J2D8</accession>